<sequence>MDNYNSSPSYPYYNSYGYPHVPPPNNQYPPLSSGPYPPPSYPQYPPPPYNPSLSGPHTYHQYPSAPPPPPPPQPTSHSGHLEYRYPPPSHSGSLPYPYHEYPPPPVTPSSPQHSLQHHNSFQYGSSHYQYQQPGSFPASDSHYNVPSRVNSFPGHHRQDSSSSLDVGSTTNHDNVNDHNPTYTPVYPPIDDLLTNMHLSNNDPSASASPPAPAATSVPNSPSKYHTLSAEYDPHGSAYGYSDTSFSSSWEGSYSGQIESPTQPALTHSTPFADSPQSPSWQVVPFSGTKGSLKLLLLHGNLDIWVYEAKNLPNMDMFHKTLGEVFNKLPRNMGSKLEGTMSRKITSDPYVSISVTSAVIGRTYVISNDENPVWMQHFNVPVAHNAAEIHFYVKDSDVVGSQLMGVVAIPVEHIYSGGKVEGFFPILLGNGKPCKPGAVLSLSIQYTPIEKLSIFHHGVGAGPDYYGVPGTYFPLRRGGTVTLYQDAHIPDGCLPNLMLDGGLEYVHGKCWLDIFDAIRQARRLIYIVGWAVWHKVRLVRDTGSGSDCSLGDLLKSKSQEGVRVLLLVWDDPTSRNILGYKTDGIMQTHDEETRRFFKHSSVQVLLCPRMAGKRHSWVKQREVETIYTHHQKTVIVDADAGDNRRRIIAFLGGLDLCDGRYDTPHHPIFRTLQTVHSDDYHNPTYAVMSYVSFASHCSELVKIVE</sequence>
<organism evidence="17 18">
    <name type="scientific">Ilex paraguariensis</name>
    <name type="common">yerba mate</name>
    <dbReference type="NCBI Taxonomy" id="185542"/>
    <lineage>
        <taxon>Eukaryota</taxon>
        <taxon>Viridiplantae</taxon>
        <taxon>Streptophyta</taxon>
        <taxon>Embryophyta</taxon>
        <taxon>Tracheophyta</taxon>
        <taxon>Spermatophyta</taxon>
        <taxon>Magnoliopsida</taxon>
        <taxon>eudicotyledons</taxon>
        <taxon>Gunneridae</taxon>
        <taxon>Pentapetalae</taxon>
        <taxon>asterids</taxon>
        <taxon>campanulids</taxon>
        <taxon>Aquifoliales</taxon>
        <taxon>Aquifoliaceae</taxon>
        <taxon>Ilex</taxon>
    </lineage>
</organism>
<evidence type="ECO:0000256" key="3">
    <source>
        <dbReference type="ARBA" id="ARBA00010683"/>
    </source>
</evidence>
<dbReference type="Gene3D" id="3.30.870.10">
    <property type="entry name" value="Endonuclease Chain A"/>
    <property type="match status" value="1"/>
</dbReference>
<comment type="caution">
    <text evidence="17">The sequence shown here is derived from an EMBL/GenBank/DDBJ whole genome shotgun (WGS) entry which is preliminary data.</text>
</comment>
<feature type="compositionally biased region" description="Low complexity" evidence="14">
    <location>
        <begin position="203"/>
        <end position="222"/>
    </location>
</feature>
<dbReference type="Pfam" id="PF00168">
    <property type="entry name" value="C2"/>
    <property type="match status" value="1"/>
</dbReference>
<dbReference type="GO" id="GO:0004630">
    <property type="term" value="F:phospholipase D activity"/>
    <property type="evidence" value="ECO:0007669"/>
    <property type="project" value="UniProtKB-EC"/>
</dbReference>
<evidence type="ECO:0000256" key="12">
    <source>
        <dbReference type="ARBA" id="ARBA00042228"/>
    </source>
</evidence>
<evidence type="ECO:0000256" key="9">
    <source>
        <dbReference type="ARBA" id="ARBA00022963"/>
    </source>
</evidence>
<name>A0ABC8QP45_9AQUA</name>
<evidence type="ECO:0000259" key="15">
    <source>
        <dbReference type="PROSITE" id="PS50004"/>
    </source>
</evidence>
<keyword evidence="6" id="KW-0677">Repeat</keyword>
<dbReference type="InterPro" id="IPR000008">
    <property type="entry name" value="C2_dom"/>
</dbReference>
<dbReference type="PROSITE" id="PS50004">
    <property type="entry name" value="C2"/>
    <property type="match status" value="1"/>
</dbReference>
<feature type="compositionally biased region" description="Low complexity" evidence="14">
    <location>
        <begin position="1"/>
        <end position="19"/>
    </location>
</feature>
<keyword evidence="18" id="KW-1185">Reference proteome</keyword>
<reference evidence="17 18" key="1">
    <citation type="submission" date="2024-02" db="EMBL/GenBank/DDBJ databases">
        <authorList>
            <person name="Vignale AGUSTIN F."/>
            <person name="Sosa J E."/>
            <person name="Modenutti C."/>
        </authorList>
    </citation>
    <scope>NUCLEOTIDE SEQUENCE [LARGE SCALE GENOMIC DNA]</scope>
</reference>
<evidence type="ECO:0000313" key="18">
    <source>
        <dbReference type="Proteomes" id="UP001642360"/>
    </source>
</evidence>
<dbReference type="InterPro" id="IPR015679">
    <property type="entry name" value="PLipase_D_fam"/>
</dbReference>
<feature type="compositionally biased region" description="Polar residues" evidence="14">
    <location>
        <begin position="255"/>
        <end position="275"/>
    </location>
</feature>
<comment type="catalytic activity">
    <reaction evidence="1">
        <text>a 1,2-diacyl-sn-glycero-3-phosphocholine + H2O = a 1,2-diacyl-sn-glycero-3-phosphate + choline + H(+)</text>
        <dbReference type="Rhea" id="RHEA:14445"/>
        <dbReference type="ChEBI" id="CHEBI:15354"/>
        <dbReference type="ChEBI" id="CHEBI:15377"/>
        <dbReference type="ChEBI" id="CHEBI:15378"/>
        <dbReference type="ChEBI" id="CHEBI:57643"/>
        <dbReference type="ChEBI" id="CHEBI:58608"/>
        <dbReference type="EC" id="3.1.4.4"/>
    </reaction>
</comment>
<evidence type="ECO:0000313" key="17">
    <source>
        <dbReference type="EMBL" id="CAK9134481.1"/>
    </source>
</evidence>
<dbReference type="Proteomes" id="UP001642360">
    <property type="component" value="Unassembled WGS sequence"/>
</dbReference>
<dbReference type="AlphaFoldDB" id="A0ABC8QP45"/>
<feature type="domain" description="C2" evidence="15">
    <location>
        <begin position="284"/>
        <end position="423"/>
    </location>
</feature>
<feature type="compositionally biased region" description="Polar residues" evidence="14">
    <location>
        <begin position="112"/>
        <end position="134"/>
    </location>
</feature>
<evidence type="ECO:0000256" key="2">
    <source>
        <dbReference type="ARBA" id="ARBA00001913"/>
    </source>
</evidence>
<dbReference type="PANTHER" id="PTHR18896">
    <property type="entry name" value="PHOSPHOLIPASE D"/>
    <property type="match status" value="1"/>
</dbReference>
<comment type="similarity">
    <text evidence="3">Belongs to the phospholipase D family. C2-PLD subfamily.</text>
</comment>
<evidence type="ECO:0000256" key="6">
    <source>
        <dbReference type="ARBA" id="ARBA00022737"/>
    </source>
</evidence>
<dbReference type="SMART" id="SM00239">
    <property type="entry name" value="C2"/>
    <property type="match status" value="1"/>
</dbReference>
<keyword evidence="8" id="KW-0106">Calcium</keyword>
<dbReference type="FunFam" id="3.30.870.10:FF:000025">
    <property type="entry name" value="Phospholipase D delta"/>
    <property type="match status" value="1"/>
</dbReference>
<accession>A0ABC8QP45</accession>
<gene>
    <name evidence="17" type="ORF">ILEXP_LOCUS1410</name>
</gene>
<dbReference type="GO" id="GO:0016042">
    <property type="term" value="P:lipid catabolic process"/>
    <property type="evidence" value="ECO:0007669"/>
    <property type="project" value="UniProtKB-KW"/>
</dbReference>
<dbReference type="CDD" id="cd04015">
    <property type="entry name" value="C2_plant_PLD"/>
    <property type="match status" value="1"/>
</dbReference>
<keyword evidence="10" id="KW-0443">Lipid metabolism</keyword>
<feature type="domain" description="PLD phosphodiesterase" evidence="16">
    <location>
        <begin position="624"/>
        <end position="659"/>
    </location>
</feature>
<evidence type="ECO:0000256" key="5">
    <source>
        <dbReference type="ARBA" id="ARBA00022723"/>
    </source>
</evidence>
<dbReference type="EC" id="3.1.4.4" evidence="4"/>
<evidence type="ECO:0000256" key="11">
    <source>
        <dbReference type="ARBA" id="ARBA00041119"/>
    </source>
</evidence>
<evidence type="ECO:0000256" key="8">
    <source>
        <dbReference type="ARBA" id="ARBA00022837"/>
    </source>
</evidence>
<dbReference type="EMBL" id="CAUOFW020000447">
    <property type="protein sequence ID" value="CAK9134481.1"/>
    <property type="molecule type" value="Genomic_DNA"/>
</dbReference>
<evidence type="ECO:0000256" key="14">
    <source>
        <dbReference type="SAM" id="MobiDB-lite"/>
    </source>
</evidence>
<keyword evidence="7" id="KW-0378">Hydrolase</keyword>
<dbReference type="FunFam" id="2.60.40.150:FF:000193">
    <property type="entry name" value="Phospholipase D delta"/>
    <property type="match status" value="1"/>
</dbReference>
<feature type="region of interest" description="Disordered" evidence="14">
    <location>
        <begin position="251"/>
        <end position="275"/>
    </location>
</feature>
<dbReference type="SUPFAM" id="SSF49562">
    <property type="entry name" value="C2 domain (Calcium/lipid-binding domain, CaLB)"/>
    <property type="match status" value="1"/>
</dbReference>
<dbReference type="Pfam" id="PF00614">
    <property type="entry name" value="PLDc"/>
    <property type="match status" value="1"/>
</dbReference>
<dbReference type="PROSITE" id="PS50035">
    <property type="entry name" value="PLD"/>
    <property type="match status" value="1"/>
</dbReference>
<feature type="compositionally biased region" description="Polar residues" evidence="14">
    <location>
        <begin position="160"/>
        <end position="182"/>
    </location>
</feature>
<feature type="compositionally biased region" description="Pro residues" evidence="14">
    <location>
        <begin position="35"/>
        <end position="50"/>
    </location>
</feature>
<feature type="compositionally biased region" description="Pro residues" evidence="14">
    <location>
        <begin position="64"/>
        <end position="74"/>
    </location>
</feature>
<dbReference type="GO" id="GO:0046872">
    <property type="term" value="F:metal ion binding"/>
    <property type="evidence" value="ECO:0007669"/>
    <property type="project" value="UniProtKB-KW"/>
</dbReference>
<dbReference type="InterPro" id="IPR035892">
    <property type="entry name" value="C2_domain_sf"/>
</dbReference>
<evidence type="ECO:0000259" key="16">
    <source>
        <dbReference type="PROSITE" id="PS50035"/>
    </source>
</evidence>
<evidence type="ECO:0000256" key="4">
    <source>
        <dbReference type="ARBA" id="ARBA00012027"/>
    </source>
</evidence>
<dbReference type="PANTHER" id="PTHR18896:SF65">
    <property type="entry name" value="PHOSPHOLIPASE D BETA 1"/>
    <property type="match status" value="1"/>
</dbReference>
<feature type="region of interest" description="Disordered" evidence="14">
    <location>
        <begin position="1"/>
        <end position="228"/>
    </location>
</feature>
<evidence type="ECO:0000256" key="10">
    <source>
        <dbReference type="ARBA" id="ARBA00023098"/>
    </source>
</evidence>
<keyword evidence="5" id="KW-0479">Metal-binding</keyword>
<proteinExistence type="inferred from homology"/>
<protein>
    <recommendedName>
        <fullName evidence="11">Phospholipase D alpha 1</fullName>
        <ecNumber evidence="4">3.1.4.4</ecNumber>
    </recommendedName>
    <alternativeName>
        <fullName evidence="12">Choline phosphatase 1</fullName>
    </alternativeName>
    <alternativeName>
        <fullName evidence="13">Phosphatidylcholine-hydrolyzing phospholipase D 1</fullName>
    </alternativeName>
</protein>
<feature type="compositionally biased region" description="Polar residues" evidence="14">
    <location>
        <begin position="141"/>
        <end position="150"/>
    </location>
</feature>
<dbReference type="InterPro" id="IPR001736">
    <property type="entry name" value="PLipase_D/transphosphatidylase"/>
</dbReference>
<comment type="cofactor">
    <cofactor evidence="2">
        <name>Ca(2+)</name>
        <dbReference type="ChEBI" id="CHEBI:29108"/>
    </cofactor>
</comment>
<evidence type="ECO:0000256" key="7">
    <source>
        <dbReference type="ARBA" id="ARBA00022801"/>
    </source>
</evidence>
<evidence type="ECO:0000256" key="13">
    <source>
        <dbReference type="ARBA" id="ARBA00042781"/>
    </source>
</evidence>
<evidence type="ECO:0000256" key="1">
    <source>
        <dbReference type="ARBA" id="ARBA00000798"/>
    </source>
</evidence>
<dbReference type="Gene3D" id="2.60.40.150">
    <property type="entry name" value="C2 domain"/>
    <property type="match status" value="1"/>
</dbReference>
<dbReference type="SUPFAM" id="SSF56024">
    <property type="entry name" value="Phospholipase D/nuclease"/>
    <property type="match status" value="1"/>
</dbReference>
<keyword evidence="9" id="KW-0442">Lipid degradation</keyword>